<feature type="non-terminal residue" evidence="1">
    <location>
        <position position="1"/>
    </location>
</feature>
<dbReference type="EMBL" id="UINC01086705">
    <property type="protein sequence ID" value="SVC35402.1"/>
    <property type="molecule type" value="Genomic_DNA"/>
</dbReference>
<gene>
    <name evidence="1" type="ORF">METZ01_LOCUS288256</name>
</gene>
<evidence type="ECO:0000313" key="1">
    <source>
        <dbReference type="EMBL" id="SVC35402.1"/>
    </source>
</evidence>
<protein>
    <recommendedName>
        <fullName evidence="2">CARDB domain-containing protein</fullName>
    </recommendedName>
</protein>
<sequence length="401" mass="43501">GSPADSITINENLDLLAYNGGSASKIPLLKDSNMLLAKYEYLISHNSEKYLVDKSNKSVEKIASIPALPADLALDIQFSEPSGNNYLDAEETGTVSISIINNGRGEAYGLHPSLALKTSIIGLSTGEFELIEKLDPSSSKELQTTIAASQNISSKTVEFEINVSEKNGFDLYPPGKLTIQTKALVPPALALMDVGINDLTNYNGRIEPNEVIEATAIIQNRGQGLAKNVNISVHYGDYVFNAGEAETSFSLGNVQPNETKEINFSFFATRKAETNLPIRLEIKEARGLYDQAVNAGLSLNEVIKKAAEVFVAGKEQSAVAITGVNAISVDIEKKIPKSKTVNKNALGVIFGIENYKNVSPVTFANRDAAFMVEYFEKILGISRNRIYYKTDSDVGQAEFSK</sequence>
<reference evidence="1" key="1">
    <citation type="submission" date="2018-05" db="EMBL/GenBank/DDBJ databases">
        <authorList>
            <person name="Lanie J.A."/>
            <person name="Ng W.-L."/>
            <person name="Kazmierczak K.M."/>
            <person name="Andrzejewski T.M."/>
            <person name="Davidsen T.M."/>
            <person name="Wayne K.J."/>
            <person name="Tettelin H."/>
            <person name="Glass J.I."/>
            <person name="Rusch D."/>
            <person name="Podicherti R."/>
            <person name="Tsui H.-C.T."/>
            <person name="Winkler M.E."/>
        </authorList>
    </citation>
    <scope>NUCLEOTIDE SEQUENCE</scope>
</reference>
<dbReference type="AlphaFoldDB" id="A0A382LK04"/>
<name>A0A382LK04_9ZZZZ</name>
<organism evidence="1">
    <name type="scientific">marine metagenome</name>
    <dbReference type="NCBI Taxonomy" id="408172"/>
    <lineage>
        <taxon>unclassified sequences</taxon>
        <taxon>metagenomes</taxon>
        <taxon>ecological metagenomes</taxon>
    </lineage>
</organism>
<proteinExistence type="predicted"/>
<feature type="non-terminal residue" evidence="1">
    <location>
        <position position="401"/>
    </location>
</feature>
<accession>A0A382LK04</accession>
<dbReference type="PANTHER" id="PTHR35902:SF3">
    <property type="entry name" value="NPCBM-ASSOCIATED, NEW3 DOMAIN OF ALPHA-GALACTOSIDASE"/>
    <property type="match status" value="1"/>
</dbReference>
<dbReference type="PANTHER" id="PTHR35902">
    <property type="entry name" value="S-LAYER DOMAIN-LIKE PROTEIN-RELATED"/>
    <property type="match status" value="1"/>
</dbReference>
<evidence type="ECO:0008006" key="2">
    <source>
        <dbReference type="Google" id="ProtNLM"/>
    </source>
</evidence>